<dbReference type="RefSeq" id="WP_013562565.1">
    <property type="nucleotide sequence ID" value="NC_014961.1"/>
</dbReference>
<organism evidence="2 3">
    <name type="scientific">Desulfurococcus mucosus (strain ATCC 35584 / DSM 2162 / JCM 9187 / O7/1)</name>
    <dbReference type="NCBI Taxonomy" id="765177"/>
    <lineage>
        <taxon>Archaea</taxon>
        <taxon>Thermoproteota</taxon>
        <taxon>Thermoprotei</taxon>
        <taxon>Desulfurococcales</taxon>
        <taxon>Desulfurococcaceae</taxon>
        <taxon>Desulfurococcus</taxon>
    </lineage>
</organism>
<keyword evidence="3" id="KW-1185">Reference proteome</keyword>
<keyword evidence="1" id="KW-1133">Transmembrane helix</keyword>
<accession>E8RA17</accession>
<sequence length="81" mass="8477" precursor="true">MVVEKIGAAVNALVSALGKVSGVGTWLFLAGFVILLVIGFSMALTLLIRALKELPNLTVSQFLKLTVITAIALMIIGLVIP</sequence>
<dbReference type="HOGENOM" id="CLU_191161_0_0_2"/>
<proteinExistence type="predicted"/>
<feature type="transmembrane region" description="Helical" evidence="1">
    <location>
        <begin position="26"/>
        <end position="50"/>
    </location>
</feature>
<dbReference type="eggNOG" id="arCOG08885">
    <property type="taxonomic scope" value="Archaea"/>
</dbReference>
<dbReference type="KEGG" id="dmu:Desmu_1041"/>
<dbReference type="Proteomes" id="UP000001068">
    <property type="component" value="Chromosome"/>
</dbReference>
<feature type="transmembrane region" description="Helical" evidence="1">
    <location>
        <begin position="62"/>
        <end position="80"/>
    </location>
</feature>
<dbReference type="OrthoDB" id="378298at2157"/>
<reference evidence="3" key="1">
    <citation type="submission" date="2010-11" db="EMBL/GenBank/DDBJ databases">
        <title>The complete genome of Desulfurococcus mucosus DSM 2162.</title>
        <authorList>
            <consortium name="US DOE Joint Genome Institute (JGI-PGF)"/>
            <person name="Lucas S."/>
            <person name="Copeland A."/>
            <person name="Lapidus A."/>
            <person name="Bruce D."/>
            <person name="Goodwin L."/>
            <person name="Pitluck S."/>
            <person name="Kyrpides N."/>
            <person name="Mavromatis K."/>
            <person name="Pagani I."/>
            <person name="Ivanova N."/>
            <person name="Ovchinnikova G."/>
            <person name="Chertkov O."/>
            <person name="Held B."/>
            <person name="Brettin T."/>
            <person name="Detter J.C."/>
            <person name="Tapia R."/>
            <person name="Han C."/>
            <person name="Land M."/>
            <person name="Hauser L."/>
            <person name="Markowitz V."/>
            <person name="Cheng J.-F."/>
            <person name="Hugenholtz P."/>
            <person name="Woyke T."/>
            <person name="Wu D."/>
            <person name="Wirth R."/>
            <person name="Bilek Y."/>
            <person name="Hader T."/>
            <person name="Klenk H.-P."/>
            <person name="Eisen J.A."/>
        </authorList>
    </citation>
    <scope>NUCLEOTIDE SEQUENCE [LARGE SCALE GENOMIC DNA]</scope>
    <source>
        <strain evidence="3">ATCC 35584 / DSM 2162 / JCM 9187 / O7/1</strain>
    </source>
</reference>
<dbReference type="EMBL" id="CP002363">
    <property type="protein sequence ID" value="ADV65343.1"/>
    <property type="molecule type" value="Genomic_DNA"/>
</dbReference>
<evidence type="ECO:0000313" key="2">
    <source>
        <dbReference type="EMBL" id="ADV65343.1"/>
    </source>
</evidence>
<dbReference type="AlphaFoldDB" id="E8RA17"/>
<evidence type="ECO:0000256" key="1">
    <source>
        <dbReference type="SAM" id="Phobius"/>
    </source>
</evidence>
<reference evidence="2 3" key="2">
    <citation type="journal article" date="2011" name="Stand. Genomic Sci.">
        <title>Complete genome sequence of Desulfurococcus mucosus type strain (O7/1).</title>
        <authorList>
            <person name="Wirth R."/>
            <person name="Chertkov O."/>
            <person name="Held B."/>
            <person name="Lapidus A."/>
            <person name="Nolan M."/>
            <person name="Lucas S."/>
            <person name="Hammon N."/>
            <person name="Deshpande S."/>
            <person name="Cheng J.F."/>
            <person name="Tapia R."/>
            <person name="Han C."/>
            <person name="Goodwin L."/>
            <person name="Pitluck S."/>
            <person name="Liolios K."/>
            <person name="Ioanna P."/>
            <person name="Ivanova N."/>
            <person name="Mavromatis K."/>
            <person name="Mikhailova N."/>
            <person name="Pati A."/>
            <person name="Chen A."/>
            <person name="Palaniappan K."/>
            <person name="Land M."/>
            <person name="Hauser L."/>
            <person name="Chang Y.J."/>
            <person name="Jeffries C.D."/>
            <person name="Bilek Y."/>
            <person name="Hader T."/>
            <person name="Rohde M."/>
            <person name="Spring S."/>
            <person name="Sikorski J."/>
            <person name="Goker M."/>
            <person name="Woyke T."/>
            <person name="Bristow J."/>
            <person name="Eisen J.A."/>
            <person name="Markowitz V."/>
            <person name="Hugenholtz P."/>
            <person name="Kyrpides N.C."/>
            <person name="Klenk H.P."/>
        </authorList>
    </citation>
    <scope>NUCLEOTIDE SEQUENCE [LARGE SCALE GENOMIC DNA]</scope>
    <source>
        <strain evidence="3">ATCC 35584 / DSM 2162 / JCM 9187 / O7/1</strain>
    </source>
</reference>
<protein>
    <submittedName>
        <fullName evidence="2">Uncharacterized protein</fullName>
    </submittedName>
</protein>
<gene>
    <name evidence="2" type="ordered locus">Desmu_1041</name>
</gene>
<keyword evidence="1" id="KW-0472">Membrane</keyword>
<dbReference type="GeneID" id="10153746"/>
<name>E8RA17_DESM0</name>
<keyword evidence="1" id="KW-0812">Transmembrane</keyword>
<evidence type="ECO:0000313" key="3">
    <source>
        <dbReference type="Proteomes" id="UP000001068"/>
    </source>
</evidence>